<feature type="domain" description="Sulfotransferase" evidence="4">
    <location>
        <begin position="125"/>
        <end position="343"/>
    </location>
</feature>
<keyword evidence="5" id="KW-1185">Reference proteome</keyword>
<dbReference type="PROSITE" id="PS51257">
    <property type="entry name" value="PROKAR_LIPOPROTEIN"/>
    <property type="match status" value="1"/>
</dbReference>
<keyword evidence="3" id="KW-0472">Membrane</keyword>
<evidence type="ECO:0000259" key="4">
    <source>
        <dbReference type="Pfam" id="PF00685"/>
    </source>
</evidence>
<dbReference type="Proteomes" id="UP000694865">
    <property type="component" value="Unplaced"/>
</dbReference>
<dbReference type="InterPro" id="IPR000863">
    <property type="entry name" value="Sulfotransferase_dom"/>
</dbReference>
<accession>A0ABM0LW09</accession>
<gene>
    <name evidence="6" type="primary">LOC102801381</name>
</gene>
<name>A0ABM0LW09_SACKO</name>
<keyword evidence="2" id="KW-0325">Glycoprotein</keyword>
<keyword evidence="3" id="KW-0812">Transmembrane</keyword>
<dbReference type="InterPro" id="IPR027417">
    <property type="entry name" value="P-loop_NTPase"/>
</dbReference>
<evidence type="ECO:0000313" key="5">
    <source>
        <dbReference type="Proteomes" id="UP000694865"/>
    </source>
</evidence>
<dbReference type="Pfam" id="PF00685">
    <property type="entry name" value="Sulfotransfer_1"/>
    <property type="match status" value="1"/>
</dbReference>
<reference evidence="6" key="1">
    <citation type="submission" date="2025-08" db="UniProtKB">
        <authorList>
            <consortium name="RefSeq"/>
        </authorList>
    </citation>
    <scope>IDENTIFICATION</scope>
    <source>
        <tissue evidence="6">Testes</tissue>
    </source>
</reference>
<dbReference type="SUPFAM" id="SSF52540">
    <property type="entry name" value="P-loop containing nucleoside triphosphate hydrolases"/>
    <property type="match status" value="1"/>
</dbReference>
<dbReference type="PANTHER" id="PTHR10605:SF65">
    <property type="entry name" value="GH20068P"/>
    <property type="match status" value="1"/>
</dbReference>
<evidence type="ECO:0000313" key="6">
    <source>
        <dbReference type="RefSeq" id="XP_006811950.1"/>
    </source>
</evidence>
<evidence type="ECO:0000256" key="2">
    <source>
        <dbReference type="ARBA" id="ARBA00023180"/>
    </source>
</evidence>
<keyword evidence="1" id="KW-0808">Transferase</keyword>
<sequence>MFQRRRVQNIRCVYWKKVATLVICVTIFFGCRFLLLSKREVNNRLPQDFKELRHRIPEQGNPAAAVGKSTGIPEFLSHHARIHGQSYAQVKFGDSCYEMDNRTFSYSKPHSDDKLTLRGCRKRFPDALIIGSKQCSTVNLGHFLSFHPSIALKHNRSSEVHFFDLHQDEGFAWYRDQLLYATKQQVVMENTPQYLTWPHDCAKKVHDYISSKTKLVVILCDPVKRAIADYVASIAPRPRADINKRRHYKIGNTFEQSVIDNEYSVNSINYYNELIDAGVYIKHILPWLEYFPGNQMYIADAGELASDPYAELHRLEAFLGLPEFFFRGHFYFDEVKRLYCMAFPYKHCTNDGVDPLNYPDVDDAILDKLYEYYHPYDALLSDMFNRTFSWMGIYEELAL</sequence>
<organism evidence="5 6">
    <name type="scientific">Saccoglossus kowalevskii</name>
    <name type="common">Acorn worm</name>
    <dbReference type="NCBI Taxonomy" id="10224"/>
    <lineage>
        <taxon>Eukaryota</taxon>
        <taxon>Metazoa</taxon>
        <taxon>Hemichordata</taxon>
        <taxon>Enteropneusta</taxon>
        <taxon>Harrimaniidae</taxon>
        <taxon>Saccoglossus</taxon>
    </lineage>
</organism>
<proteinExistence type="predicted"/>
<evidence type="ECO:0000256" key="3">
    <source>
        <dbReference type="SAM" id="Phobius"/>
    </source>
</evidence>
<keyword evidence="3" id="KW-1133">Transmembrane helix</keyword>
<feature type="transmembrane region" description="Helical" evidence="3">
    <location>
        <begin position="12"/>
        <end position="35"/>
    </location>
</feature>
<dbReference type="GeneID" id="102801381"/>
<evidence type="ECO:0000256" key="1">
    <source>
        <dbReference type="ARBA" id="ARBA00022679"/>
    </source>
</evidence>
<dbReference type="InterPro" id="IPR037359">
    <property type="entry name" value="NST/OST"/>
</dbReference>
<protein>
    <submittedName>
        <fullName evidence="6">Heparan sulfate glucosamine 3-O-sulfotransferase 3A1-like</fullName>
    </submittedName>
</protein>
<dbReference type="RefSeq" id="XP_006811950.1">
    <property type="nucleotide sequence ID" value="XM_006811887.1"/>
</dbReference>
<dbReference type="PANTHER" id="PTHR10605">
    <property type="entry name" value="HEPARAN SULFATE SULFOTRANSFERASE"/>
    <property type="match status" value="1"/>
</dbReference>
<dbReference type="Gene3D" id="3.40.50.300">
    <property type="entry name" value="P-loop containing nucleotide triphosphate hydrolases"/>
    <property type="match status" value="1"/>
</dbReference>